<evidence type="ECO:0000313" key="3">
    <source>
        <dbReference type="Proteomes" id="UP000007305"/>
    </source>
</evidence>
<evidence type="ECO:0000256" key="1">
    <source>
        <dbReference type="SAM" id="MobiDB-lite"/>
    </source>
</evidence>
<reference evidence="3" key="1">
    <citation type="journal article" date="2009" name="Science">
        <title>The B73 maize genome: complexity, diversity, and dynamics.</title>
        <authorList>
            <person name="Schnable P.S."/>
            <person name="Ware D."/>
            <person name="Fulton R.S."/>
            <person name="Stein J.C."/>
            <person name="Wei F."/>
            <person name="Pasternak S."/>
            <person name="Liang C."/>
            <person name="Zhang J."/>
            <person name="Fulton L."/>
            <person name="Graves T.A."/>
            <person name="Minx P."/>
            <person name="Reily A.D."/>
            <person name="Courtney L."/>
            <person name="Kruchowski S.S."/>
            <person name="Tomlinson C."/>
            <person name="Strong C."/>
            <person name="Delehaunty K."/>
            <person name="Fronick C."/>
            <person name="Courtney B."/>
            <person name="Rock S.M."/>
            <person name="Belter E."/>
            <person name="Du F."/>
            <person name="Kim K."/>
            <person name="Abbott R.M."/>
            <person name="Cotton M."/>
            <person name="Levy A."/>
            <person name="Marchetto P."/>
            <person name="Ochoa K."/>
            <person name="Jackson S.M."/>
            <person name="Gillam B."/>
            <person name="Chen W."/>
            <person name="Yan L."/>
            <person name="Higginbotham J."/>
            <person name="Cardenas M."/>
            <person name="Waligorski J."/>
            <person name="Applebaum E."/>
            <person name="Phelps L."/>
            <person name="Falcone J."/>
            <person name="Kanchi K."/>
            <person name="Thane T."/>
            <person name="Scimone A."/>
            <person name="Thane N."/>
            <person name="Henke J."/>
            <person name="Wang T."/>
            <person name="Ruppert J."/>
            <person name="Shah N."/>
            <person name="Rotter K."/>
            <person name="Hodges J."/>
            <person name="Ingenthron E."/>
            <person name="Cordes M."/>
            <person name="Kohlberg S."/>
            <person name="Sgro J."/>
            <person name="Delgado B."/>
            <person name="Mead K."/>
            <person name="Chinwalla A."/>
            <person name="Leonard S."/>
            <person name="Crouse K."/>
            <person name="Collura K."/>
            <person name="Kudrna D."/>
            <person name="Currie J."/>
            <person name="He R."/>
            <person name="Angelova A."/>
            <person name="Rajasekar S."/>
            <person name="Mueller T."/>
            <person name="Lomeli R."/>
            <person name="Scara G."/>
            <person name="Ko A."/>
            <person name="Delaney K."/>
            <person name="Wissotski M."/>
            <person name="Lopez G."/>
            <person name="Campos D."/>
            <person name="Braidotti M."/>
            <person name="Ashley E."/>
            <person name="Golser W."/>
            <person name="Kim H."/>
            <person name="Lee S."/>
            <person name="Lin J."/>
            <person name="Dujmic Z."/>
            <person name="Kim W."/>
            <person name="Talag J."/>
            <person name="Zuccolo A."/>
            <person name="Fan C."/>
            <person name="Sebastian A."/>
            <person name="Kramer M."/>
            <person name="Spiegel L."/>
            <person name="Nascimento L."/>
            <person name="Zutavern T."/>
            <person name="Miller B."/>
            <person name="Ambroise C."/>
            <person name="Muller S."/>
            <person name="Spooner W."/>
            <person name="Narechania A."/>
            <person name="Ren L."/>
            <person name="Wei S."/>
            <person name="Kumari S."/>
            <person name="Faga B."/>
            <person name="Levy M.J."/>
            <person name="McMahan L."/>
            <person name="Van Buren P."/>
            <person name="Vaughn M.W."/>
            <person name="Ying K."/>
            <person name="Yeh C.-T."/>
            <person name="Emrich S.J."/>
            <person name="Jia Y."/>
            <person name="Kalyanaraman A."/>
            <person name="Hsia A.-P."/>
            <person name="Barbazuk W.B."/>
            <person name="Baucom R.S."/>
            <person name="Brutnell T.P."/>
            <person name="Carpita N.C."/>
            <person name="Chaparro C."/>
            <person name="Chia J.-M."/>
            <person name="Deragon J.-M."/>
            <person name="Estill J.C."/>
            <person name="Fu Y."/>
            <person name="Jeddeloh J.A."/>
            <person name="Han Y."/>
            <person name="Lee H."/>
            <person name="Li P."/>
            <person name="Lisch D.R."/>
            <person name="Liu S."/>
            <person name="Liu Z."/>
            <person name="Nagel D.H."/>
            <person name="McCann M.C."/>
            <person name="SanMiguel P."/>
            <person name="Myers A.M."/>
            <person name="Nettleton D."/>
            <person name="Nguyen J."/>
            <person name="Penning B.W."/>
            <person name="Ponnala L."/>
            <person name="Schneider K.L."/>
            <person name="Schwartz D.C."/>
            <person name="Sharma A."/>
            <person name="Soderlund C."/>
            <person name="Springer N.M."/>
            <person name="Sun Q."/>
            <person name="Wang H."/>
            <person name="Waterman M."/>
            <person name="Westerman R."/>
            <person name="Wolfgruber T.K."/>
            <person name="Yang L."/>
            <person name="Yu Y."/>
            <person name="Zhang L."/>
            <person name="Zhou S."/>
            <person name="Zhu Q."/>
            <person name="Bennetzen J.L."/>
            <person name="Dawe R.K."/>
            <person name="Jiang J."/>
            <person name="Jiang N."/>
            <person name="Presting G.G."/>
            <person name="Wessler S.R."/>
            <person name="Aluru S."/>
            <person name="Martienssen R.A."/>
            <person name="Clifton S.W."/>
            <person name="McCombie W.R."/>
            <person name="Wing R.A."/>
            <person name="Wilson R.K."/>
        </authorList>
    </citation>
    <scope>NUCLEOTIDE SEQUENCE [LARGE SCALE GENOMIC DNA]</scope>
    <source>
        <strain evidence="3">cv. B73</strain>
    </source>
</reference>
<dbReference type="InParanoid" id="A0A804PR39"/>
<dbReference type="Proteomes" id="UP000007305">
    <property type="component" value="Chromosome 6"/>
</dbReference>
<dbReference type="EnsemblPlants" id="Zm00001eb263570_T001">
    <property type="protein sequence ID" value="Zm00001eb263570_P001"/>
    <property type="gene ID" value="Zm00001eb263570"/>
</dbReference>
<protein>
    <submittedName>
        <fullName evidence="2">Uncharacterized protein</fullName>
    </submittedName>
</protein>
<name>A0A804PR39_MAIZE</name>
<feature type="region of interest" description="Disordered" evidence="1">
    <location>
        <begin position="167"/>
        <end position="192"/>
    </location>
</feature>
<reference evidence="2" key="3">
    <citation type="submission" date="2021-05" db="UniProtKB">
        <authorList>
            <consortium name="EnsemblPlants"/>
        </authorList>
    </citation>
    <scope>IDENTIFICATION</scope>
    <source>
        <strain evidence="2">cv. B73</strain>
    </source>
</reference>
<evidence type="ECO:0000313" key="2">
    <source>
        <dbReference type="EnsemblPlants" id="Zm00001eb263570_P001"/>
    </source>
</evidence>
<dbReference type="Gramene" id="Zm00001eb263570_T001">
    <property type="protein sequence ID" value="Zm00001eb263570_P001"/>
    <property type="gene ID" value="Zm00001eb263570"/>
</dbReference>
<reference evidence="2" key="2">
    <citation type="submission" date="2019-07" db="EMBL/GenBank/DDBJ databases">
        <authorList>
            <person name="Seetharam A."/>
            <person name="Woodhouse M."/>
            <person name="Cannon E."/>
        </authorList>
    </citation>
    <scope>NUCLEOTIDE SEQUENCE [LARGE SCALE GENOMIC DNA]</scope>
    <source>
        <strain evidence="2">cv. B73</strain>
    </source>
</reference>
<dbReference type="AlphaFoldDB" id="A0A804PR39"/>
<organism evidence="2 3">
    <name type="scientific">Zea mays</name>
    <name type="common">Maize</name>
    <dbReference type="NCBI Taxonomy" id="4577"/>
    <lineage>
        <taxon>Eukaryota</taxon>
        <taxon>Viridiplantae</taxon>
        <taxon>Streptophyta</taxon>
        <taxon>Embryophyta</taxon>
        <taxon>Tracheophyta</taxon>
        <taxon>Spermatophyta</taxon>
        <taxon>Magnoliopsida</taxon>
        <taxon>Liliopsida</taxon>
        <taxon>Poales</taxon>
        <taxon>Poaceae</taxon>
        <taxon>PACMAD clade</taxon>
        <taxon>Panicoideae</taxon>
        <taxon>Andropogonodae</taxon>
        <taxon>Andropogoneae</taxon>
        <taxon>Tripsacinae</taxon>
        <taxon>Zea</taxon>
    </lineage>
</organism>
<accession>A0A804PR39</accession>
<proteinExistence type="predicted"/>
<sequence>MYSREREAPWLEQRYPRPWRRGARLLGCSPAMEKFLHVGEKGSLLPDAAEKRESFLRHGERRAGGAAARPHHLSRGGRAPWGLALLPALAAAAVSSEEEGREYDWWRLGKKWRVGVQNSPSAREGQGKSAKRIRNFGKRIGSEGWAQGPGPEPVGCWRNARAARAARAGRRVPAGGRTGNGPLGGLPRASNN</sequence>
<keyword evidence="3" id="KW-1185">Reference proteome</keyword>